<evidence type="ECO:0000313" key="3">
    <source>
        <dbReference type="WBParaSite" id="GPUH_0000177401-mRNA-1"/>
    </source>
</evidence>
<organism evidence="3">
    <name type="scientific">Gongylonema pulchrum</name>
    <dbReference type="NCBI Taxonomy" id="637853"/>
    <lineage>
        <taxon>Eukaryota</taxon>
        <taxon>Metazoa</taxon>
        <taxon>Ecdysozoa</taxon>
        <taxon>Nematoda</taxon>
        <taxon>Chromadorea</taxon>
        <taxon>Rhabditida</taxon>
        <taxon>Spirurina</taxon>
        <taxon>Spiruromorpha</taxon>
        <taxon>Spiruroidea</taxon>
        <taxon>Gongylonematidae</taxon>
        <taxon>Gongylonema</taxon>
    </lineage>
</organism>
<name>A0A183CZ79_9BILA</name>
<reference evidence="1 2" key="2">
    <citation type="submission" date="2018-11" db="EMBL/GenBank/DDBJ databases">
        <authorList>
            <consortium name="Pathogen Informatics"/>
        </authorList>
    </citation>
    <scope>NUCLEOTIDE SEQUENCE [LARGE SCALE GENOMIC DNA]</scope>
</reference>
<dbReference type="AlphaFoldDB" id="A0A183CZ79"/>
<gene>
    <name evidence="1" type="ORF">GPUH_LOCUS1770</name>
</gene>
<proteinExistence type="predicted"/>
<protein>
    <submittedName>
        <fullName evidence="3">HECT domain-containing protein</fullName>
    </submittedName>
</protein>
<sequence length="85" mass="9690">MKACGTPFIDPYIHPNAQQSLCDQIGNRSLCLAIIRLVLYKLAMLAPVMADRSISPLLPRDEDIIDFLRSSEFDVRLQRGREEDE</sequence>
<accession>A0A183CZ79</accession>
<dbReference type="OrthoDB" id="63891at2759"/>
<dbReference type="WBParaSite" id="GPUH_0000177401-mRNA-1">
    <property type="protein sequence ID" value="GPUH_0000177401-mRNA-1"/>
    <property type="gene ID" value="GPUH_0000177401"/>
</dbReference>
<evidence type="ECO:0000313" key="2">
    <source>
        <dbReference type="Proteomes" id="UP000271098"/>
    </source>
</evidence>
<dbReference type="Proteomes" id="UP000271098">
    <property type="component" value="Unassembled WGS sequence"/>
</dbReference>
<reference evidence="3" key="1">
    <citation type="submission" date="2016-06" db="UniProtKB">
        <authorList>
            <consortium name="WormBaseParasite"/>
        </authorList>
    </citation>
    <scope>IDENTIFICATION</scope>
</reference>
<evidence type="ECO:0000313" key="1">
    <source>
        <dbReference type="EMBL" id="VDK30901.1"/>
    </source>
</evidence>
<dbReference type="EMBL" id="UYRT01002304">
    <property type="protein sequence ID" value="VDK30901.1"/>
    <property type="molecule type" value="Genomic_DNA"/>
</dbReference>
<keyword evidence="2" id="KW-1185">Reference proteome</keyword>